<evidence type="ECO:0000313" key="2">
    <source>
        <dbReference type="Proteomes" id="UP000054564"/>
    </source>
</evidence>
<dbReference type="Proteomes" id="UP000054564">
    <property type="component" value="Unassembled WGS sequence"/>
</dbReference>
<gene>
    <name evidence="1" type="ORF">PSTG_12440</name>
</gene>
<accession>A0A0L0V4T3</accession>
<protein>
    <submittedName>
        <fullName evidence="1">Uncharacterized protein</fullName>
    </submittedName>
</protein>
<dbReference type="STRING" id="1165861.A0A0L0V4T3"/>
<proteinExistence type="predicted"/>
<evidence type="ECO:0000313" key="1">
    <source>
        <dbReference type="EMBL" id="KNE94211.1"/>
    </source>
</evidence>
<dbReference type="EMBL" id="AJIL01000121">
    <property type="protein sequence ID" value="KNE94211.1"/>
    <property type="molecule type" value="Genomic_DNA"/>
</dbReference>
<organism evidence="1 2">
    <name type="scientific">Puccinia striiformis f. sp. tritici PST-78</name>
    <dbReference type="NCBI Taxonomy" id="1165861"/>
    <lineage>
        <taxon>Eukaryota</taxon>
        <taxon>Fungi</taxon>
        <taxon>Dikarya</taxon>
        <taxon>Basidiomycota</taxon>
        <taxon>Pucciniomycotina</taxon>
        <taxon>Pucciniomycetes</taxon>
        <taxon>Pucciniales</taxon>
        <taxon>Pucciniaceae</taxon>
        <taxon>Puccinia</taxon>
    </lineage>
</organism>
<keyword evidence="2" id="KW-1185">Reference proteome</keyword>
<comment type="caution">
    <text evidence="1">The sequence shown here is derived from an EMBL/GenBank/DDBJ whole genome shotgun (WGS) entry which is preliminary data.</text>
</comment>
<reference evidence="2" key="1">
    <citation type="submission" date="2014-03" db="EMBL/GenBank/DDBJ databases">
        <title>The Genome Sequence of Puccinia striiformis f. sp. tritici PST-78.</title>
        <authorList>
            <consortium name="The Broad Institute Genome Sequencing Platform"/>
            <person name="Cuomo C."/>
            <person name="Hulbert S."/>
            <person name="Chen X."/>
            <person name="Walker B."/>
            <person name="Young S.K."/>
            <person name="Zeng Q."/>
            <person name="Gargeya S."/>
            <person name="Fitzgerald M."/>
            <person name="Haas B."/>
            <person name="Abouelleil A."/>
            <person name="Alvarado L."/>
            <person name="Arachchi H.M."/>
            <person name="Berlin A.M."/>
            <person name="Chapman S.B."/>
            <person name="Goldberg J."/>
            <person name="Griggs A."/>
            <person name="Gujja S."/>
            <person name="Hansen M."/>
            <person name="Howarth C."/>
            <person name="Imamovic A."/>
            <person name="Larimer J."/>
            <person name="McCowan C."/>
            <person name="Montmayeur A."/>
            <person name="Murphy C."/>
            <person name="Neiman D."/>
            <person name="Pearson M."/>
            <person name="Priest M."/>
            <person name="Roberts A."/>
            <person name="Saif S."/>
            <person name="Shea T."/>
            <person name="Sisk P."/>
            <person name="Sykes S."/>
            <person name="Wortman J."/>
            <person name="Nusbaum C."/>
            <person name="Birren B."/>
        </authorList>
    </citation>
    <scope>NUCLEOTIDE SEQUENCE [LARGE SCALE GENOMIC DNA]</scope>
    <source>
        <strain evidence="2">race PST-78</strain>
    </source>
</reference>
<dbReference type="AlphaFoldDB" id="A0A0L0V4T3"/>
<sequence>MKLELEDKIQRQEEKTVVIVAAALLLTTLTRSGTQGIPHNDLPLSVTTPTFMFICRELPSFQMELVSKLLQIEEQPAIFLYVPSHKAIPHQIQSNPKFSPFFDKCLGALDGVHIPASVPAHKNAPYRNQEGFLSQNLLGTLPETAVHGRTLPSSFHVRRTLPPCWASCLLFSGVITSSGYEPQLASS</sequence>
<name>A0A0L0V4T3_9BASI</name>